<evidence type="ECO:0000256" key="10">
    <source>
        <dbReference type="ARBA" id="ARBA00023114"/>
    </source>
</evidence>
<keyword evidence="6" id="KW-0812">Transmembrane</keyword>
<gene>
    <name evidence="19" type="ORF">FHS52_000353</name>
    <name evidence="20" type="ORF">GRI59_04815</name>
</gene>
<evidence type="ECO:0000259" key="18">
    <source>
        <dbReference type="Pfam" id="PF22461"/>
    </source>
</evidence>
<feature type="domain" description="Polysaccharide export protein N-terminal" evidence="16">
    <location>
        <begin position="86"/>
        <end position="176"/>
    </location>
</feature>
<evidence type="ECO:0000256" key="8">
    <source>
        <dbReference type="ARBA" id="ARBA00023047"/>
    </source>
</evidence>
<evidence type="ECO:0000256" key="13">
    <source>
        <dbReference type="ARBA" id="ARBA00023237"/>
    </source>
</evidence>
<dbReference type="GO" id="GO:0006811">
    <property type="term" value="P:monoatomic ion transport"/>
    <property type="evidence" value="ECO:0007669"/>
    <property type="project" value="UniProtKB-KW"/>
</dbReference>
<evidence type="ECO:0000256" key="12">
    <source>
        <dbReference type="ARBA" id="ARBA00023139"/>
    </source>
</evidence>
<keyword evidence="10" id="KW-0626">Porin</keyword>
<evidence type="ECO:0000259" key="17">
    <source>
        <dbReference type="Pfam" id="PF10531"/>
    </source>
</evidence>
<dbReference type="Gene3D" id="3.30.1950.10">
    <property type="entry name" value="wza like domain"/>
    <property type="match status" value="1"/>
</dbReference>
<dbReference type="Proteomes" id="UP000430021">
    <property type="component" value="Unassembled WGS sequence"/>
</dbReference>
<evidence type="ECO:0000256" key="1">
    <source>
        <dbReference type="ARBA" id="ARBA00004571"/>
    </source>
</evidence>
<dbReference type="GO" id="GO:0015288">
    <property type="term" value="F:porin activity"/>
    <property type="evidence" value="ECO:0007669"/>
    <property type="project" value="UniProtKB-KW"/>
</dbReference>
<evidence type="ECO:0000256" key="4">
    <source>
        <dbReference type="ARBA" id="ARBA00022452"/>
    </source>
</evidence>
<evidence type="ECO:0000313" key="21">
    <source>
        <dbReference type="Proteomes" id="UP000430021"/>
    </source>
</evidence>
<name>A0A6I4UKM7_9SPHN</name>
<keyword evidence="5" id="KW-0762">Sugar transport</keyword>
<keyword evidence="13" id="KW-0998">Cell outer membrane</keyword>
<keyword evidence="12" id="KW-0564">Palmitate</keyword>
<protein>
    <submittedName>
        <fullName evidence="19">Polysaccharide export outer membrane protein</fullName>
    </submittedName>
    <submittedName>
        <fullName evidence="20">Polysaccharide export protein</fullName>
    </submittedName>
</protein>
<evidence type="ECO:0000256" key="5">
    <source>
        <dbReference type="ARBA" id="ARBA00022597"/>
    </source>
</evidence>
<dbReference type="GO" id="GO:0009279">
    <property type="term" value="C:cell outer membrane"/>
    <property type="evidence" value="ECO:0007669"/>
    <property type="project" value="UniProtKB-SubCell"/>
</dbReference>
<proteinExistence type="inferred from homology"/>
<keyword evidence="3" id="KW-0813">Transport</keyword>
<evidence type="ECO:0000256" key="11">
    <source>
        <dbReference type="ARBA" id="ARBA00023136"/>
    </source>
</evidence>
<keyword evidence="7 15" id="KW-0732">Signal</keyword>
<organism evidence="20 21">
    <name type="scientific">Erythrobacter ramosus</name>
    <dbReference type="NCBI Taxonomy" id="35811"/>
    <lineage>
        <taxon>Bacteria</taxon>
        <taxon>Pseudomonadati</taxon>
        <taxon>Pseudomonadota</taxon>
        <taxon>Alphaproteobacteria</taxon>
        <taxon>Sphingomonadales</taxon>
        <taxon>Erythrobacteraceae</taxon>
        <taxon>Erythrobacter/Porphyrobacter group</taxon>
        <taxon>Erythrobacter</taxon>
    </lineage>
</organism>
<reference evidence="20 21" key="1">
    <citation type="submission" date="2019-12" db="EMBL/GenBank/DDBJ databases">
        <title>Genomic-based taxomic classification of the family Erythrobacteraceae.</title>
        <authorList>
            <person name="Xu L."/>
        </authorList>
    </citation>
    <scope>NUCLEOTIDE SEQUENCE [LARGE SCALE GENOMIC DNA]</scope>
    <source>
        <strain evidence="20 21">JCM 10282</strain>
    </source>
</reference>
<dbReference type="Pfam" id="PF02563">
    <property type="entry name" value="Poly_export"/>
    <property type="match status" value="1"/>
</dbReference>
<evidence type="ECO:0000313" key="22">
    <source>
        <dbReference type="Proteomes" id="UP000548685"/>
    </source>
</evidence>
<evidence type="ECO:0000256" key="9">
    <source>
        <dbReference type="ARBA" id="ARBA00023065"/>
    </source>
</evidence>
<dbReference type="EMBL" id="WTYB01000001">
    <property type="protein sequence ID" value="MXP37939.1"/>
    <property type="molecule type" value="Genomic_DNA"/>
</dbReference>
<evidence type="ECO:0000256" key="6">
    <source>
        <dbReference type="ARBA" id="ARBA00022692"/>
    </source>
</evidence>
<evidence type="ECO:0000313" key="20">
    <source>
        <dbReference type="EMBL" id="MXP37939.1"/>
    </source>
</evidence>
<dbReference type="PROSITE" id="PS51257">
    <property type="entry name" value="PROKAR_LIPOPROTEIN"/>
    <property type="match status" value="1"/>
</dbReference>
<keyword evidence="14" id="KW-0449">Lipoprotein</keyword>
<dbReference type="Pfam" id="PF10531">
    <property type="entry name" value="SLBB"/>
    <property type="match status" value="1"/>
</dbReference>
<dbReference type="GO" id="GO:0046930">
    <property type="term" value="C:pore complex"/>
    <property type="evidence" value="ECO:0007669"/>
    <property type="project" value="UniProtKB-KW"/>
</dbReference>
<dbReference type="AlphaFoldDB" id="A0A6I4UKM7"/>
<dbReference type="InterPro" id="IPR019554">
    <property type="entry name" value="Soluble_ligand-bd"/>
</dbReference>
<dbReference type="InterPro" id="IPR054765">
    <property type="entry name" value="SLBB_dom"/>
</dbReference>
<evidence type="ECO:0000256" key="14">
    <source>
        <dbReference type="ARBA" id="ARBA00023288"/>
    </source>
</evidence>
<comment type="similarity">
    <text evidence="2">Belongs to the BexD/CtrA/VexA family.</text>
</comment>
<evidence type="ECO:0000256" key="2">
    <source>
        <dbReference type="ARBA" id="ARBA00009450"/>
    </source>
</evidence>
<dbReference type="InterPro" id="IPR049712">
    <property type="entry name" value="Poly_export"/>
</dbReference>
<evidence type="ECO:0000259" key="16">
    <source>
        <dbReference type="Pfam" id="PF02563"/>
    </source>
</evidence>
<evidence type="ECO:0000256" key="3">
    <source>
        <dbReference type="ARBA" id="ARBA00022448"/>
    </source>
</evidence>
<dbReference type="GO" id="GO:0015159">
    <property type="term" value="F:polysaccharide transmembrane transporter activity"/>
    <property type="evidence" value="ECO:0007669"/>
    <property type="project" value="InterPro"/>
</dbReference>
<feature type="signal peptide" evidence="15">
    <location>
        <begin position="1"/>
        <end position="26"/>
    </location>
</feature>
<dbReference type="OrthoDB" id="7198507at2"/>
<keyword evidence="4" id="KW-1134">Transmembrane beta strand</keyword>
<dbReference type="InterPro" id="IPR003715">
    <property type="entry name" value="Poly_export_N"/>
</dbReference>
<keyword evidence="22" id="KW-1185">Reference proteome</keyword>
<feature type="domain" description="Soluble ligand binding" evidence="17">
    <location>
        <begin position="184"/>
        <end position="232"/>
    </location>
</feature>
<feature type="domain" description="SLBB" evidence="18">
    <location>
        <begin position="266"/>
        <end position="363"/>
    </location>
</feature>
<dbReference type="EMBL" id="JACICE010000001">
    <property type="protein sequence ID" value="MBB3774410.1"/>
    <property type="molecule type" value="Genomic_DNA"/>
</dbReference>
<dbReference type="PANTHER" id="PTHR33619">
    <property type="entry name" value="POLYSACCHARIDE EXPORT PROTEIN GFCE-RELATED"/>
    <property type="match status" value="1"/>
</dbReference>
<keyword evidence="8" id="KW-0625">Polysaccharide transport</keyword>
<evidence type="ECO:0000313" key="19">
    <source>
        <dbReference type="EMBL" id="MBB3774410.1"/>
    </source>
</evidence>
<feature type="chain" id="PRO_5026282390" evidence="15">
    <location>
        <begin position="27"/>
        <end position="397"/>
    </location>
</feature>
<evidence type="ECO:0000256" key="15">
    <source>
        <dbReference type="SAM" id="SignalP"/>
    </source>
</evidence>
<sequence>MNRPSSVTGTVARPLLALLLAGLAGACTTLGAAGPSSGQVRKAEGADYAGSQVVLVDLDPLTYKRIAAFEQSLGLAQQFGEGGAGEVLIGPGDVLDIAMWEAPPAVLFGGGGVIPGLDAGAQNRTVVQQVVDGTGMISVPFAGTIEAAGQTPAAIERAIVARLAGRANDPQVNVRLSLNDSRNVTVLGEIAASRRVPLGPRGERLLDIIASVGGPRAPVHQTTVQVSRGGASATMALEAIIAQPAQNIRMRPEDVVTVLHQPYSFIAMGAVATSAEIPFEGRGISLAQALARVGGLRDNQANIRGVFVFRLEQPDALDPAKRMATQALEDGRVPVIYRLDLSDARGFFVAQEFQIHDQDVVYVSTAPGAELREFLSTVTSLAFSAIAIGNVVTNNGN</sequence>
<evidence type="ECO:0000256" key="7">
    <source>
        <dbReference type="ARBA" id="ARBA00022729"/>
    </source>
</evidence>
<comment type="caution">
    <text evidence="20">The sequence shown here is derived from an EMBL/GenBank/DDBJ whole genome shotgun (WGS) entry which is preliminary data.</text>
</comment>
<keyword evidence="9" id="KW-0406">Ion transport</keyword>
<dbReference type="PANTHER" id="PTHR33619:SF3">
    <property type="entry name" value="POLYSACCHARIDE EXPORT PROTEIN GFCE-RELATED"/>
    <property type="match status" value="1"/>
</dbReference>
<keyword evidence="11" id="KW-0472">Membrane</keyword>
<comment type="subcellular location">
    <subcellularLocation>
        <location evidence="1">Cell outer membrane</location>
        <topology evidence="1">Multi-pass membrane protein</topology>
    </subcellularLocation>
</comment>
<dbReference type="RefSeq" id="WP_160760029.1">
    <property type="nucleotide sequence ID" value="NZ_BAAADZ010000002.1"/>
</dbReference>
<accession>A0A6I4UKM7</accession>
<dbReference type="Gene3D" id="3.10.560.10">
    <property type="entry name" value="Outer membrane lipoprotein wza domain like"/>
    <property type="match status" value="2"/>
</dbReference>
<dbReference type="Pfam" id="PF22461">
    <property type="entry name" value="SLBB_2"/>
    <property type="match status" value="1"/>
</dbReference>
<dbReference type="Proteomes" id="UP000548685">
    <property type="component" value="Unassembled WGS sequence"/>
</dbReference>
<reference evidence="19 22" key="2">
    <citation type="submission" date="2020-08" db="EMBL/GenBank/DDBJ databases">
        <title>Genomic Encyclopedia of Type Strains, Phase IV (KMG-IV): sequencing the most valuable type-strain genomes for metagenomic binning, comparative biology and taxonomic classification.</title>
        <authorList>
            <person name="Goeker M."/>
        </authorList>
    </citation>
    <scope>NUCLEOTIDE SEQUENCE [LARGE SCALE GENOMIC DNA]</scope>
    <source>
        <strain evidence="19 22">DSM 8510</strain>
    </source>
</reference>